<evidence type="ECO:0000313" key="3">
    <source>
        <dbReference type="Proteomes" id="UP001302126"/>
    </source>
</evidence>
<reference evidence="2" key="2">
    <citation type="submission" date="2023-05" db="EMBL/GenBank/DDBJ databases">
        <authorList>
            <consortium name="Lawrence Berkeley National Laboratory"/>
            <person name="Steindorff A."/>
            <person name="Hensen N."/>
            <person name="Bonometti L."/>
            <person name="Westerberg I."/>
            <person name="Brannstrom I.O."/>
            <person name="Guillou S."/>
            <person name="Cros-Aarteil S."/>
            <person name="Calhoun S."/>
            <person name="Haridas S."/>
            <person name="Kuo A."/>
            <person name="Mondo S."/>
            <person name="Pangilinan J."/>
            <person name="Riley R."/>
            <person name="Labutti K."/>
            <person name="Andreopoulos B."/>
            <person name="Lipzen A."/>
            <person name="Chen C."/>
            <person name="Yanf M."/>
            <person name="Daum C."/>
            <person name="Ng V."/>
            <person name="Clum A."/>
            <person name="Ohm R."/>
            <person name="Martin F."/>
            <person name="Silar P."/>
            <person name="Natvig D."/>
            <person name="Lalanne C."/>
            <person name="Gautier V."/>
            <person name="Ament-Velasquez S.L."/>
            <person name="Kruys A."/>
            <person name="Hutchinson M.I."/>
            <person name="Powell A.J."/>
            <person name="Barry K."/>
            <person name="Miller A.N."/>
            <person name="Grigoriev I.V."/>
            <person name="Debuchy R."/>
            <person name="Gladieux P."/>
            <person name="Thoren M.H."/>
            <person name="Johannesson H."/>
        </authorList>
    </citation>
    <scope>NUCLEOTIDE SEQUENCE</scope>
    <source>
        <strain evidence="2">PSN309</strain>
    </source>
</reference>
<protein>
    <submittedName>
        <fullName evidence="2">Uncharacterized protein</fullName>
    </submittedName>
</protein>
<name>A0AAN7AJA3_9PEZI</name>
<keyword evidence="3" id="KW-1185">Reference proteome</keyword>
<evidence type="ECO:0000256" key="1">
    <source>
        <dbReference type="SAM" id="SignalP"/>
    </source>
</evidence>
<gene>
    <name evidence="2" type="ORF">QBC35DRAFT_229987</name>
</gene>
<dbReference type="EMBL" id="MU864399">
    <property type="protein sequence ID" value="KAK4187675.1"/>
    <property type="molecule type" value="Genomic_DNA"/>
</dbReference>
<keyword evidence="1" id="KW-0732">Signal</keyword>
<comment type="caution">
    <text evidence="2">The sequence shown here is derived from an EMBL/GenBank/DDBJ whole genome shotgun (WGS) entry which is preliminary data.</text>
</comment>
<feature type="chain" id="PRO_5042906190" evidence="1">
    <location>
        <begin position="18"/>
        <end position="185"/>
    </location>
</feature>
<proteinExistence type="predicted"/>
<reference evidence="2" key="1">
    <citation type="journal article" date="2023" name="Mol. Phylogenet. Evol.">
        <title>Genome-scale phylogeny and comparative genomics of the fungal order Sordariales.</title>
        <authorList>
            <person name="Hensen N."/>
            <person name="Bonometti L."/>
            <person name="Westerberg I."/>
            <person name="Brannstrom I.O."/>
            <person name="Guillou S."/>
            <person name="Cros-Aarteil S."/>
            <person name="Calhoun S."/>
            <person name="Haridas S."/>
            <person name="Kuo A."/>
            <person name="Mondo S."/>
            <person name="Pangilinan J."/>
            <person name="Riley R."/>
            <person name="LaButti K."/>
            <person name="Andreopoulos B."/>
            <person name="Lipzen A."/>
            <person name="Chen C."/>
            <person name="Yan M."/>
            <person name="Daum C."/>
            <person name="Ng V."/>
            <person name="Clum A."/>
            <person name="Steindorff A."/>
            <person name="Ohm R.A."/>
            <person name="Martin F."/>
            <person name="Silar P."/>
            <person name="Natvig D.O."/>
            <person name="Lalanne C."/>
            <person name="Gautier V."/>
            <person name="Ament-Velasquez S.L."/>
            <person name="Kruys A."/>
            <person name="Hutchinson M.I."/>
            <person name="Powell A.J."/>
            <person name="Barry K."/>
            <person name="Miller A.N."/>
            <person name="Grigoriev I.V."/>
            <person name="Debuchy R."/>
            <person name="Gladieux P."/>
            <person name="Hiltunen Thoren M."/>
            <person name="Johannesson H."/>
        </authorList>
    </citation>
    <scope>NUCLEOTIDE SEQUENCE</scope>
    <source>
        <strain evidence="2">PSN309</strain>
    </source>
</reference>
<feature type="signal peptide" evidence="1">
    <location>
        <begin position="1"/>
        <end position="17"/>
    </location>
</feature>
<dbReference type="AlphaFoldDB" id="A0AAN7AJA3"/>
<sequence>MLLSLTLPLLLAPLTMAADVQKVFVGRGEIHVLNYTSFDATGPADKIGCLNEFGLLTFDDCAVFTRKEKNPAFLASPLGGACSFRNQNMPTNKDSYYGKDSHAWSCRESPADNLEEVYYTVRGFNYPFICNGNLGCTYDIPNAPTPERRVQPVWQFFWGSHQMGITPGHLEVVWLWVPVGKGDRE</sequence>
<organism evidence="2 3">
    <name type="scientific">Podospora australis</name>
    <dbReference type="NCBI Taxonomy" id="1536484"/>
    <lineage>
        <taxon>Eukaryota</taxon>
        <taxon>Fungi</taxon>
        <taxon>Dikarya</taxon>
        <taxon>Ascomycota</taxon>
        <taxon>Pezizomycotina</taxon>
        <taxon>Sordariomycetes</taxon>
        <taxon>Sordariomycetidae</taxon>
        <taxon>Sordariales</taxon>
        <taxon>Podosporaceae</taxon>
        <taxon>Podospora</taxon>
    </lineage>
</organism>
<accession>A0AAN7AJA3</accession>
<dbReference type="Proteomes" id="UP001302126">
    <property type="component" value="Unassembled WGS sequence"/>
</dbReference>
<evidence type="ECO:0000313" key="2">
    <source>
        <dbReference type="EMBL" id="KAK4187675.1"/>
    </source>
</evidence>